<dbReference type="Gene3D" id="1.10.10.10">
    <property type="entry name" value="Winged helix-like DNA-binding domain superfamily/Winged helix DNA-binding domain"/>
    <property type="match status" value="1"/>
</dbReference>
<evidence type="ECO:0000259" key="1">
    <source>
        <dbReference type="SMART" id="SM00418"/>
    </source>
</evidence>
<dbReference type="InterPro" id="IPR036390">
    <property type="entry name" value="WH_DNA-bd_sf"/>
</dbReference>
<proteinExistence type="predicted"/>
<organism evidence="2 3">
    <name type="scientific">Gordonia otitidis (strain DSM 44809 / CCUG 52243 / JCM 12355 / NBRC 100426 / IFM 10032)</name>
    <dbReference type="NCBI Taxonomy" id="1108044"/>
    <lineage>
        <taxon>Bacteria</taxon>
        <taxon>Bacillati</taxon>
        <taxon>Actinomycetota</taxon>
        <taxon>Actinomycetes</taxon>
        <taxon>Mycobacteriales</taxon>
        <taxon>Gordoniaceae</taxon>
        <taxon>Gordonia</taxon>
    </lineage>
</organism>
<sequence length="163" mass="16997">MTSQSSDDLEARIARLEAAVFASGRPDDHADSSDDDGAGRTTSGILEYSGAVDFTGPVTWNITYSADAAVDLAPEALSSTFAALGHPARIEIVRLLIRGNASVTDLQEAGDFGTTGQLYHHLKILTTASIVTKVGRNDYGIAPTHLVPVLVSMLAAGDISGLL</sequence>
<dbReference type="AlphaFoldDB" id="H5TP22"/>
<dbReference type="InterPro" id="IPR011991">
    <property type="entry name" value="ArsR-like_HTH"/>
</dbReference>
<reference evidence="2" key="1">
    <citation type="submission" date="2012-02" db="EMBL/GenBank/DDBJ databases">
        <title>Whole genome shotgun sequence of Gordonia otitidis NBRC 100426.</title>
        <authorList>
            <person name="Yoshida I."/>
            <person name="Hosoyama A."/>
            <person name="Tsuchikane K."/>
            <person name="Katsumata H."/>
            <person name="Yamazaki S."/>
            <person name="Fujita N."/>
        </authorList>
    </citation>
    <scope>NUCLEOTIDE SEQUENCE [LARGE SCALE GENOMIC DNA]</scope>
    <source>
        <strain evidence="2">NBRC 100426</strain>
    </source>
</reference>
<evidence type="ECO:0000313" key="3">
    <source>
        <dbReference type="Proteomes" id="UP000005038"/>
    </source>
</evidence>
<accession>H5TP22</accession>
<dbReference type="InterPro" id="IPR001845">
    <property type="entry name" value="HTH_ArsR_DNA-bd_dom"/>
</dbReference>
<dbReference type="SMART" id="SM00418">
    <property type="entry name" value="HTH_ARSR"/>
    <property type="match status" value="1"/>
</dbReference>
<protein>
    <recommendedName>
        <fullName evidence="1">HTH arsR-type domain-containing protein</fullName>
    </recommendedName>
</protein>
<dbReference type="STRING" id="1108044.GOOTI_150_00020"/>
<keyword evidence="3" id="KW-1185">Reference proteome</keyword>
<dbReference type="OrthoDB" id="3730926at2"/>
<dbReference type="InterPro" id="IPR036388">
    <property type="entry name" value="WH-like_DNA-bd_sf"/>
</dbReference>
<dbReference type="RefSeq" id="WP_007239454.1">
    <property type="nucleotide sequence ID" value="NZ_BAFB01000150.1"/>
</dbReference>
<dbReference type="GO" id="GO:0003700">
    <property type="term" value="F:DNA-binding transcription factor activity"/>
    <property type="evidence" value="ECO:0007669"/>
    <property type="project" value="InterPro"/>
</dbReference>
<dbReference type="CDD" id="cd00090">
    <property type="entry name" value="HTH_ARSR"/>
    <property type="match status" value="1"/>
</dbReference>
<name>H5TP22_GORO1</name>
<dbReference type="SUPFAM" id="SSF46785">
    <property type="entry name" value="Winged helix' DNA-binding domain"/>
    <property type="match status" value="1"/>
</dbReference>
<feature type="domain" description="HTH arsR-type" evidence="1">
    <location>
        <begin position="79"/>
        <end position="155"/>
    </location>
</feature>
<dbReference type="EMBL" id="BAFB01000150">
    <property type="protein sequence ID" value="GAB35230.1"/>
    <property type="molecule type" value="Genomic_DNA"/>
</dbReference>
<dbReference type="Proteomes" id="UP000005038">
    <property type="component" value="Unassembled WGS sequence"/>
</dbReference>
<comment type="caution">
    <text evidence="2">The sequence shown here is derived from an EMBL/GenBank/DDBJ whole genome shotgun (WGS) entry which is preliminary data.</text>
</comment>
<evidence type="ECO:0000313" key="2">
    <source>
        <dbReference type="EMBL" id="GAB35230.1"/>
    </source>
</evidence>
<gene>
    <name evidence="2" type="ORF">GOOTI_150_00020</name>
</gene>